<reference evidence="1" key="3">
    <citation type="submission" date="2025-08" db="UniProtKB">
        <authorList>
            <consortium name="Ensembl"/>
        </authorList>
    </citation>
    <scope>IDENTIFICATION</scope>
</reference>
<dbReference type="HOGENOM" id="CLU_1474731_0_0_1"/>
<dbReference type="eggNOG" id="ENOG502S6IF">
    <property type="taxonomic scope" value="Eukaryota"/>
</dbReference>
<dbReference type="GO" id="GO:0005634">
    <property type="term" value="C:nucleus"/>
    <property type="evidence" value="ECO:0007669"/>
    <property type="project" value="TreeGrafter"/>
</dbReference>
<name>K7FJJ1_PELSI</name>
<reference evidence="1" key="4">
    <citation type="submission" date="2025-09" db="UniProtKB">
        <authorList>
            <consortium name="Ensembl"/>
        </authorList>
    </citation>
    <scope>IDENTIFICATION</scope>
</reference>
<dbReference type="OrthoDB" id="5969703at2759"/>
<dbReference type="InterPro" id="IPR054134">
    <property type="entry name" value="PAXX_N"/>
</dbReference>
<dbReference type="EMBL" id="AGCU01063056">
    <property type="status" value="NOT_ANNOTATED_CDS"/>
    <property type="molecule type" value="Genomic_DNA"/>
</dbReference>
<dbReference type="CTD" id="286257"/>
<dbReference type="GeneTree" id="ENSGT01070000255756"/>
<dbReference type="Ensembl" id="ENSPSIT00000008244.1">
    <property type="protein sequence ID" value="ENSPSIP00000008201.1"/>
    <property type="gene ID" value="ENSPSIG00000007536.1"/>
</dbReference>
<dbReference type="PANTHER" id="PTHR28586:SF1">
    <property type="entry name" value="PROTEIN PAXX"/>
    <property type="match status" value="1"/>
</dbReference>
<dbReference type="GO" id="GO:0006303">
    <property type="term" value="P:double-strand break repair via nonhomologous end joining"/>
    <property type="evidence" value="ECO:0007669"/>
    <property type="project" value="InterPro"/>
</dbReference>
<keyword evidence="2" id="KW-1185">Reference proteome</keyword>
<evidence type="ECO:0000313" key="1">
    <source>
        <dbReference type="Ensembl" id="ENSPSIP00000008201.1"/>
    </source>
</evidence>
<protein>
    <submittedName>
        <fullName evidence="1">PAXX non-homologous end joining factor</fullName>
    </submittedName>
</protein>
<dbReference type="KEGG" id="pss:102456118"/>
<dbReference type="Proteomes" id="UP000007267">
    <property type="component" value="Unassembled WGS sequence"/>
</dbReference>
<dbReference type="RefSeq" id="XP_006119842.1">
    <property type="nucleotide sequence ID" value="XM_006119780.3"/>
</dbReference>
<reference evidence="2" key="1">
    <citation type="submission" date="2011-10" db="EMBL/GenBank/DDBJ databases">
        <authorList>
            <consortium name="Soft-shell Turtle Genome Consortium"/>
        </authorList>
    </citation>
    <scope>NUCLEOTIDE SEQUENCE [LARGE SCALE GENOMIC DNA]</scope>
    <source>
        <strain evidence="2">Daiwa-1</strain>
    </source>
</reference>
<dbReference type="CDD" id="cd22286">
    <property type="entry name" value="HD_PAXX_N"/>
    <property type="match status" value="1"/>
</dbReference>
<accession>K7FJJ1</accession>
<reference evidence="2" key="2">
    <citation type="journal article" date="2013" name="Nat. Genet.">
        <title>The draft genomes of soft-shell turtle and green sea turtle yield insights into the development and evolution of the turtle-specific body plan.</title>
        <authorList>
            <person name="Wang Z."/>
            <person name="Pascual-Anaya J."/>
            <person name="Zadissa A."/>
            <person name="Li W."/>
            <person name="Niimura Y."/>
            <person name="Huang Z."/>
            <person name="Li C."/>
            <person name="White S."/>
            <person name="Xiong Z."/>
            <person name="Fang D."/>
            <person name="Wang B."/>
            <person name="Ming Y."/>
            <person name="Chen Y."/>
            <person name="Zheng Y."/>
            <person name="Kuraku S."/>
            <person name="Pignatelli M."/>
            <person name="Herrero J."/>
            <person name="Beal K."/>
            <person name="Nozawa M."/>
            <person name="Li Q."/>
            <person name="Wang J."/>
            <person name="Zhang H."/>
            <person name="Yu L."/>
            <person name="Shigenobu S."/>
            <person name="Wang J."/>
            <person name="Liu J."/>
            <person name="Flicek P."/>
            <person name="Searle S."/>
            <person name="Wang J."/>
            <person name="Kuratani S."/>
            <person name="Yin Y."/>
            <person name="Aken B."/>
            <person name="Zhang G."/>
            <person name="Irie N."/>
        </authorList>
    </citation>
    <scope>NUCLEOTIDE SEQUENCE [LARGE SCALE GENOMIC DNA]</scope>
    <source>
        <strain evidence="2">Daiwa-1</strain>
    </source>
</reference>
<dbReference type="GO" id="GO:0070419">
    <property type="term" value="C:nonhomologous end joining complex"/>
    <property type="evidence" value="ECO:0007669"/>
    <property type="project" value="TreeGrafter"/>
</dbReference>
<evidence type="ECO:0000313" key="2">
    <source>
        <dbReference type="Proteomes" id="UP000007267"/>
    </source>
</evidence>
<dbReference type="GO" id="GO:0035861">
    <property type="term" value="C:site of double-strand break"/>
    <property type="evidence" value="ECO:0007669"/>
    <property type="project" value="TreeGrafter"/>
</dbReference>
<proteinExistence type="predicted"/>
<dbReference type="PANTHER" id="PTHR28586">
    <property type="entry name" value="PROTEIN PAXX"/>
    <property type="match status" value="1"/>
</dbReference>
<dbReference type="AlphaFoldDB" id="K7FJJ1"/>
<dbReference type="InterPro" id="IPR027873">
    <property type="entry name" value="PAXX"/>
</dbReference>
<dbReference type="GO" id="GO:0060090">
    <property type="term" value="F:molecular adaptor activity"/>
    <property type="evidence" value="ECO:0007669"/>
    <property type="project" value="TreeGrafter"/>
</dbReference>
<dbReference type="EMBL" id="AGCU01063057">
    <property type="status" value="NOT_ANNOTATED_CDS"/>
    <property type="molecule type" value="Genomic_DNA"/>
</dbReference>
<organism evidence="1 2">
    <name type="scientific">Pelodiscus sinensis</name>
    <name type="common">Chinese softshell turtle</name>
    <name type="synonym">Trionyx sinensis</name>
    <dbReference type="NCBI Taxonomy" id="13735"/>
    <lineage>
        <taxon>Eukaryota</taxon>
        <taxon>Metazoa</taxon>
        <taxon>Chordata</taxon>
        <taxon>Craniata</taxon>
        <taxon>Vertebrata</taxon>
        <taxon>Euteleostomi</taxon>
        <taxon>Archelosauria</taxon>
        <taxon>Testudinata</taxon>
        <taxon>Testudines</taxon>
        <taxon>Cryptodira</taxon>
        <taxon>Trionychia</taxon>
        <taxon>Trionychidae</taxon>
        <taxon>Pelodiscus</taxon>
    </lineage>
</organism>
<dbReference type="Pfam" id="PF15384">
    <property type="entry name" value="PAXX"/>
    <property type="match status" value="1"/>
</dbReference>
<sequence length="183" mass="19606">MDVRWKQPFSFVSSLSSVTNASEVWSTDFSPEKLEEHAAQSGMSPGDYSSRFREASERRAITLTVQDSKATLQLKEGTWSLTFDLFKLPCSEARKQLEALMFGLVGCVSSLEKRLAAAEDAAAAAGPCSPEKSQRLLIPGTGGAGLPFVPRTVHLTPRLPVNCLPSPRLSARPGSQAATAPGN</sequence>
<dbReference type="STRING" id="13735.ENSPSIP00000008201"/>